<dbReference type="RefSeq" id="WP_227570649.1">
    <property type="nucleotide sequence ID" value="NZ_CP101988.1"/>
</dbReference>
<accession>A0ABY5KY90</accession>
<dbReference type="EMBL" id="CP101988">
    <property type="protein sequence ID" value="UUI74634.1"/>
    <property type="molecule type" value="Genomic_DNA"/>
</dbReference>
<feature type="signal peptide" evidence="1">
    <location>
        <begin position="1"/>
        <end position="26"/>
    </location>
</feature>
<evidence type="ECO:0000313" key="2">
    <source>
        <dbReference type="EMBL" id="UUI74634.1"/>
    </source>
</evidence>
<feature type="chain" id="PRO_5047390483" evidence="1">
    <location>
        <begin position="27"/>
        <end position="219"/>
    </location>
</feature>
<name>A0ABY5KY90_9CELL</name>
<keyword evidence="3" id="KW-1185">Reference proteome</keyword>
<sequence>MRRFRTATVATIAAAGLVLAAAPSMAAGSGADAGGGATSVVVGADALSPELESYLATLSDADRDAFIASSLPAEVVLTQGAQQPLDAAARRSLSAASASGRTVGILATGCWTARQNGSARSGLGNTLYTYYTVGGWCSSGSTVTSAWLADAGGETSTPGWSYQGRINSGSGVVSNTGRAYSQHRFTLSAGGATVQSPTPCVRVTGTSSGSASGSSSCGI</sequence>
<protein>
    <submittedName>
        <fullName evidence="2">Uncharacterized protein</fullName>
    </submittedName>
</protein>
<dbReference type="Proteomes" id="UP001316189">
    <property type="component" value="Chromosome"/>
</dbReference>
<proteinExistence type="predicted"/>
<organism evidence="2 3">
    <name type="scientific">Cellulomonas chengniuliangii</name>
    <dbReference type="NCBI Taxonomy" id="2968084"/>
    <lineage>
        <taxon>Bacteria</taxon>
        <taxon>Bacillati</taxon>
        <taxon>Actinomycetota</taxon>
        <taxon>Actinomycetes</taxon>
        <taxon>Micrococcales</taxon>
        <taxon>Cellulomonadaceae</taxon>
        <taxon>Cellulomonas</taxon>
    </lineage>
</organism>
<evidence type="ECO:0000256" key="1">
    <source>
        <dbReference type="SAM" id="SignalP"/>
    </source>
</evidence>
<gene>
    <name evidence="2" type="ORF">NP064_12660</name>
</gene>
<keyword evidence="1" id="KW-0732">Signal</keyword>
<evidence type="ECO:0000313" key="3">
    <source>
        <dbReference type="Proteomes" id="UP001316189"/>
    </source>
</evidence>
<reference evidence="2 3" key="1">
    <citation type="submission" date="2022-07" db="EMBL/GenBank/DDBJ databases">
        <title>Novel species in genus cellulomonas.</title>
        <authorList>
            <person name="Ye L."/>
        </authorList>
    </citation>
    <scope>NUCLEOTIDE SEQUENCE [LARGE SCALE GENOMIC DNA]</scope>
    <source>
        <strain evidence="3">zg-Y338</strain>
    </source>
</reference>